<protein>
    <submittedName>
        <fullName evidence="2">F-box-like domain protein</fullName>
    </submittedName>
</protein>
<evidence type="ECO:0000259" key="1">
    <source>
        <dbReference type="Pfam" id="PF12937"/>
    </source>
</evidence>
<keyword evidence="3" id="KW-1185">Reference proteome</keyword>
<dbReference type="Proteomes" id="UP000027456">
    <property type="component" value="Unassembled WGS sequence"/>
</dbReference>
<comment type="caution">
    <text evidence="2">The sequence shown here is derived from an EMBL/GenBank/DDBJ whole genome shotgun (WGS) entry which is preliminary data.</text>
</comment>
<dbReference type="HOGENOM" id="CLU_025641_2_0_1"/>
<dbReference type="Pfam" id="PF12937">
    <property type="entry name" value="F-box-like"/>
    <property type="match status" value="1"/>
</dbReference>
<organism evidence="2 3">
    <name type="scientific">Rhizoctonia solani 123E</name>
    <dbReference type="NCBI Taxonomy" id="1423351"/>
    <lineage>
        <taxon>Eukaryota</taxon>
        <taxon>Fungi</taxon>
        <taxon>Dikarya</taxon>
        <taxon>Basidiomycota</taxon>
        <taxon>Agaricomycotina</taxon>
        <taxon>Agaricomycetes</taxon>
        <taxon>Cantharellales</taxon>
        <taxon>Ceratobasidiaceae</taxon>
        <taxon>Rhizoctonia</taxon>
    </lineage>
</organism>
<name>A0A074RU51_9AGAM</name>
<reference evidence="2 3" key="1">
    <citation type="submission" date="2013-12" db="EMBL/GenBank/DDBJ databases">
        <authorList>
            <person name="Cubeta M."/>
            <person name="Pakala S."/>
            <person name="Fedorova N."/>
            <person name="Thomas E."/>
            <person name="Dean R."/>
            <person name="Jabaji S."/>
            <person name="Neate S."/>
            <person name="Toda T."/>
            <person name="Tavantzis S."/>
            <person name="Vilgalys R."/>
            <person name="Bharathan N."/>
            <person name="Pakala S."/>
            <person name="Losada L.S."/>
            <person name="Zafar N."/>
            <person name="Nierman W."/>
        </authorList>
    </citation>
    <scope>NUCLEOTIDE SEQUENCE [LARGE SCALE GENOMIC DNA]</scope>
    <source>
        <strain evidence="2 3">123E</strain>
    </source>
</reference>
<dbReference type="Gene3D" id="1.20.1280.50">
    <property type="match status" value="1"/>
</dbReference>
<dbReference type="OrthoDB" id="3135953at2759"/>
<gene>
    <name evidence="2" type="ORF">V565_080330</name>
</gene>
<evidence type="ECO:0000313" key="2">
    <source>
        <dbReference type="EMBL" id="KEP50429.1"/>
    </source>
</evidence>
<dbReference type="InterPro" id="IPR001810">
    <property type="entry name" value="F-box_dom"/>
</dbReference>
<feature type="domain" description="F-box" evidence="1">
    <location>
        <begin position="82"/>
        <end position="145"/>
    </location>
</feature>
<accession>A0A074RU51</accession>
<dbReference type="AlphaFoldDB" id="A0A074RU51"/>
<dbReference type="EMBL" id="AZST01000255">
    <property type="protein sequence ID" value="KEP50429.1"/>
    <property type="molecule type" value="Genomic_DNA"/>
</dbReference>
<sequence length="546" mass="61784">MIDNEELRSAGDQLRTAWNNYIYAFSGLRNHHNQGNAPGFPPELSHQLDTELAFISSYEPKIQWIKATISHARNYSSGLAPINTLPPEILARIFHLVLAQPCEASSLRFGEKTSYLKQLDNVTQVCHLWRRTAISSCSIWSHIDLSPAKRTCDKLIARAKLHVARAGVVPIKLHVGENEFYDPETAYHAYHDGLHTLLSPIYNRVEALEVDTDAFENFQRTLFRNLFSHEDSILTKLALRCVTYHPNNAIVATGTRFDDTAIDQGLMEFELDLAHNELERGFARLTTLHLRGVFPLWSSKAYHGLVDLRLLSTDRWSRISETGFITVLKSSPGLRILHFGLQVDSPTPVAVEVTPVHLQDLQVVRIFPENDEEESICPSTILRLLAPGTKPLCLSFDGRYQPNDTLLVELEKFFSRSRVARFYNRAVTPPISTLLRHAGNLEVVSLHDFVSSTHVQVPRAWLEVDGLASLPPLKSLHISKSIPYERELQMFLKCCPTGTVLYDCTVQRDDGTGWLNPAELSRIFPSVKITNTPLYQDPTEYWGILD</sequence>
<proteinExistence type="predicted"/>
<evidence type="ECO:0000313" key="3">
    <source>
        <dbReference type="Proteomes" id="UP000027456"/>
    </source>
</evidence>
<dbReference type="STRING" id="1423351.A0A074RU51"/>